<dbReference type="KEGG" id="dvi:6629467"/>
<evidence type="ECO:0000313" key="5">
    <source>
        <dbReference type="EMBL" id="EDW67403.1"/>
    </source>
</evidence>
<dbReference type="Pfam" id="PF20146">
    <property type="entry name" value="NRF"/>
    <property type="match status" value="1"/>
</dbReference>
<keyword evidence="5" id="KW-0012">Acyltransferase</keyword>
<feature type="transmembrane region" description="Helical" evidence="2">
    <location>
        <begin position="202"/>
        <end position="224"/>
    </location>
</feature>
<dbReference type="GO" id="GO:0016747">
    <property type="term" value="F:acyltransferase activity, transferring groups other than amino-acyl groups"/>
    <property type="evidence" value="ECO:0007669"/>
    <property type="project" value="InterPro"/>
</dbReference>
<dbReference type="EMBL" id="CH940650">
    <property type="protein sequence ID" value="EDW67403.1"/>
    <property type="molecule type" value="Genomic_DNA"/>
</dbReference>
<gene>
    <name evidence="5" type="primary">Dvir\GJ24124</name>
    <name evidence="5" type="ORF">Dvir_GJ24124</name>
</gene>
<feature type="transmembrane region" description="Helical" evidence="2">
    <location>
        <begin position="272"/>
        <end position="290"/>
    </location>
</feature>
<name>B4M0Z2_DROVI</name>
<dbReference type="Pfam" id="PF01757">
    <property type="entry name" value="Acyl_transf_3"/>
    <property type="match status" value="1"/>
</dbReference>
<dbReference type="InterPro" id="IPR006621">
    <property type="entry name" value="Nose-resist-to-fluoxetine_N"/>
</dbReference>
<keyword evidence="2" id="KW-0812">Transmembrane</keyword>
<sequence length="713" mass="81428">MDMVKIIVALLLFGLALVSSLQLKPDDLVAMEDYQRMVELRPLAVEFSQHFRNITQKDLDLPSTRLPSQQDLQCLADMSELLGGLTSGSFWAIKMFDSWGTFPKGVIYGNLMDMGNYDECIGITKAIGDSHAIKGKYCFAGLSLAQLGIRIRTAVCFPASCAATHMDTFLQQLLQKLLNIQITQPLVSEDSCRTSDREPNDALTIFTIVLVSLLLACVILTTIYDYFYCEDQTQLPALIKIFSARANSRALFRLVEPNSNPNVIDCLHGMRCMSLIWVIFGHQYLFALLAPNVNQFRLKWWFENPYTSLVLHGTFSVDTFFFLSGLLLVMISMRSLEKTKGRLNIPLMYLHRYLRLTPIVALAILVYMKLLPLLGDGPLFDSIKFDDYNHCKSTWFWTLLYLQNYATPDLCINHSWYLAVDMQLYILSPIFLLALYKWGKQAAAGIFVFMLLLSACLFSTMMIKRYPIFLEIGLTPDEAQRKLYYATHTHAAPWLIGLLFGYFLHVNRNRTFQLNRIKIWLGWVVCLALIFTSLFVLYPFADWRNPALTMLEEALYYTLTRIAWPLSLCWVVFACMRGYGGLANSFLSSPLWQPLSKISYTAYIFHIFVQQINGRRMRTSTFFSDYDVMLIFWGGFGFILLLSYVMYIIMEAPFGVLEGMLMPKRRLNPKPAASTEPQMEPKISETSKAALEPQLETDTTTDTTSSAPSSYHS</sequence>
<dbReference type="Proteomes" id="UP000008792">
    <property type="component" value="Unassembled WGS sequence"/>
</dbReference>
<dbReference type="SMART" id="SM00703">
    <property type="entry name" value="NRF"/>
    <property type="match status" value="1"/>
</dbReference>
<feature type="transmembrane region" description="Helical" evidence="2">
    <location>
        <begin position="310"/>
        <end position="332"/>
    </location>
</feature>
<dbReference type="PANTHER" id="PTHR11161:SF0">
    <property type="entry name" value="O-ACYLTRANSFERASE LIKE PROTEIN"/>
    <property type="match status" value="1"/>
</dbReference>
<evidence type="ECO:0000313" key="6">
    <source>
        <dbReference type="Proteomes" id="UP000008792"/>
    </source>
</evidence>
<feature type="domain" description="Nose resistant-to-fluoxetine protein N-terminal" evidence="4">
    <location>
        <begin position="71"/>
        <end position="194"/>
    </location>
</feature>
<protein>
    <recommendedName>
        <fullName evidence="4">Nose resistant-to-fluoxetine protein N-terminal domain-containing protein</fullName>
    </recommendedName>
</protein>
<dbReference type="InParanoid" id="B4M0Z2"/>
<keyword evidence="2" id="KW-0472">Membrane</keyword>
<feature type="transmembrane region" description="Helical" evidence="2">
    <location>
        <begin position="591"/>
        <end position="609"/>
    </location>
</feature>
<dbReference type="PhylomeDB" id="B4M0Z2"/>
<reference evidence="5 6" key="1">
    <citation type="journal article" date="2007" name="Nature">
        <title>Evolution of genes and genomes on the Drosophila phylogeny.</title>
        <authorList>
            <consortium name="Drosophila 12 Genomes Consortium"/>
            <person name="Clark A.G."/>
            <person name="Eisen M.B."/>
            <person name="Smith D.R."/>
            <person name="Bergman C.M."/>
            <person name="Oliver B."/>
            <person name="Markow T.A."/>
            <person name="Kaufman T.C."/>
            <person name="Kellis M."/>
            <person name="Gelbart W."/>
            <person name="Iyer V.N."/>
            <person name="Pollard D.A."/>
            <person name="Sackton T.B."/>
            <person name="Larracuente A.M."/>
            <person name="Singh N.D."/>
            <person name="Abad J.P."/>
            <person name="Abt D.N."/>
            <person name="Adryan B."/>
            <person name="Aguade M."/>
            <person name="Akashi H."/>
            <person name="Anderson W.W."/>
            <person name="Aquadro C.F."/>
            <person name="Ardell D.H."/>
            <person name="Arguello R."/>
            <person name="Artieri C.G."/>
            <person name="Barbash D.A."/>
            <person name="Barker D."/>
            <person name="Barsanti P."/>
            <person name="Batterham P."/>
            <person name="Batzoglou S."/>
            <person name="Begun D."/>
            <person name="Bhutkar A."/>
            <person name="Blanco E."/>
            <person name="Bosak S.A."/>
            <person name="Bradley R.K."/>
            <person name="Brand A.D."/>
            <person name="Brent M.R."/>
            <person name="Brooks A.N."/>
            <person name="Brown R.H."/>
            <person name="Butlin R.K."/>
            <person name="Caggese C."/>
            <person name="Calvi B.R."/>
            <person name="Bernardo de Carvalho A."/>
            <person name="Caspi A."/>
            <person name="Castrezana S."/>
            <person name="Celniker S.E."/>
            <person name="Chang J.L."/>
            <person name="Chapple C."/>
            <person name="Chatterji S."/>
            <person name="Chinwalla A."/>
            <person name="Civetta A."/>
            <person name="Clifton S.W."/>
            <person name="Comeron J.M."/>
            <person name="Costello J.C."/>
            <person name="Coyne J.A."/>
            <person name="Daub J."/>
            <person name="David R.G."/>
            <person name="Delcher A.L."/>
            <person name="Delehaunty K."/>
            <person name="Do C.B."/>
            <person name="Ebling H."/>
            <person name="Edwards K."/>
            <person name="Eickbush T."/>
            <person name="Evans J.D."/>
            <person name="Filipski A."/>
            <person name="Findeiss S."/>
            <person name="Freyhult E."/>
            <person name="Fulton L."/>
            <person name="Fulton R."/>
            <person name="Garcia A.C."/>
            <person name="Gardiner A."/>
            <person name="Garfield D.A."/>
            <person name="Garvin B.E."/>
            <person name="Gibson G."/>
            <person name="Gilbert D."/>
            <person name="Gnerre S."/>
            <person name="Godfrey J."/>
            <person name="Good R."/>
            <person name="Gotea V."/>
            <person name="Gravely B."/>
            <person name="Greenberg A.J."/>
            <person name="Griffiths-Jones S."/>
            <person name="Gross S."/>
            <person name="Guigo R."/>
            <person name="Gustafson E.A."/>
            <person name="Haerty W."/>
            <person name="Hahn M.W."/>
            <person name="Halligan D.L."/>
            <person name="Halpern A.L."/>
            <person name="Halter G.M."/>
            <person name="Han M.V."/>
            <person name="Heger A."/>
            <person name="Hillier L."/>
            <person name="Hinrichs A.S."/>
            <person name="Holmes I."/>
            <person name="Hoskins R.A."/>
            <person name="Hubisz M.J."/>
            <person name="Hultmark D."/>
            <person name="Huntley M.A."/>
            <person name="Jaffe D.B."/>
            <person name="Jagadeeshan S."/>
            <person name="Jeck W.R."/>
            <person name="Johnson J."/>
            <person name="Jones C.D."/>
            <person name="Jordan W.C."/>
            <person name="Karpen G.H."/>
            <person name="Kataoka E."/>
            <person name="Keightley P.D."/>
            <person name="Kheradpour P."/>
            <person name="Kirkness E.F."/>
            <person name="Koerich L.B."/>
            <person name="Kristiansen K."/>
            <person name="Kudrna D."/>
            <person name="Kulathinal R.J."/>
            <person name="Kumar S."/>
            <person name="Kwok R."/>
            <person name="Lander E."/>
            <person name="Langley C.H."/>
            <person name="Lapoint R."/>
            <person name="Lazzaro B.P."/>
            <person name="Lee S.J."/>
            <person name="Levesque L."/>
            <person name="Li R."/>
            <person name="Lin C.F."/>
            <person name="Lin M.F."/>
            <person name="Lindblad-Toh K."/>
            <person name="Llopart A."/>
            <person name="Long M."/>
            <person name="Low L."/>
            <person name="Lozovsky E."/>
            <person name="Lu J."/>
            <person name="Luo M."/>
            <person name="Machado C.A."/>
            <person name="Makalowski W."/>
            <person name="Marzo M."/>
            <person name="Matsuda M."/>
            <person name="Matzkin L."/>
            <person name="McAllister B."/>
            <person name="McBride C.S."/>
            <person name="McKernan B."/>
            <person name="McKernan K."/>
            <person name="Mendez-Lago M."/>
            <person name="Minx P."/>
            <person name="Mollenhauer M.U."/>
            <person name="Montooth K."/>
            <person name="Mount S.M."/>
            <person name="Mu X."/>
            <person name="Myers E."/>
            <person name="Negre B."/>
            <person name="Newfeld S."/>
            <person name="Nielsen R."/>
            <person name="Noor M.A."/>
            <person name="O'Grady P."/>
            <person name="Pachter L."/>
            <person name="Papaceit M."/>
            <person name="Parisi M.J."/>
            <person name="Parisi M."/>
            <person name="Parts L."/>
            <person name="Pedersen J.S."/>
            <person name="Pesole G."/>
            <person name="Phillippy A.M."/>
            <person name="Ponting C.P."/>
            <person name="Pop M."/>
            <person name="Porcelli D."/>
            <person name="Powell J.R."/>
            <person name="Prohaska S."/>
            <person name="Pruitt K."/>
            <person name="Puig M."/>
            <person name="Quesneville H."/>
            <person name="Ram K.R."/>
            <person name="Rand D."/>
            <person name="Rasmussen M.D."/>
            <person name="Reed L.K."/>
            <person name="Reenan R."/>
            <person name="Reily A."/>
            <person name="Remington K.A."/>
            <person name="Rieger T.T."/>
            <person name="Ritchie M.G."/>
            <person name="Robin C."/>
            <person name="Rogers Y.H."/>
            <person name="Rohde C."/>
            <person name="Rozas J."/>
            <person name="Rubenfield M.J."/>
            <person name="Ruiz A."/>
            <person name="Russo S."/>
            <person name="Salzberg S.L."/>
            <person name="Sanchez-Gracia A."/>
            <person name="Saranga D.J."/>
            <person name="Sato H."/>
            <person name="Schaeffer S.W."/>
            <person name="Schatz M.C."/>
            <person name="Schlenke T."/>
            <person name="Schwartz R."/>
            <person name="Segarra C."/>
            <person name="Singh R.S."/>
            <person name="Sirot L."/>
            <person name="Sirota M."/>
            <person name="Sisneros N.B."/>
            <person name="Smith C.D."/>
            <person name="Smith T.F."/>
            <person name="Spieth J."/>
            <person name="Stage D.E."/>
            <person name="Stark A."/>
            <person name="Stephan W."/>
            <person name="Strausberg R.L."/>
            <person name="Strempel S."/>
            <person name="Sturgill D."/>
            <person name="Sutton G."/>
            <person name="Sutton G.G."/>
            <person name="Tao W."/>
            <person name="Teichmann S."/>
            <person name="Tobari Y.N."/>
            <person name="Tomimura Y."/>
            <person name="Tsolas J.M."/>
            <person name="Valente V.L."/>
            <person name="Venter E."/>
            <person name="Venter J.C."/>
            <person name="Vicario S."/>
            <person name="Vieira F.G."/>
            <person name="Vilella A.J."/>
            <person name="Villasante A."/>
            <person name="Walenz B."/>
            <person name="Wang J."/>
            <person name="Wasserman M."/>
            <person name="Watts T."/>
            <person name="Wilson D."/>
            <person name="Wilson R.K."/>
            <person name="Wing R.A."/>
            <person name="Wolfner M.F."/>
            <person name="Wong A."/>
            <person name="Wong G.K."/>
            <person name="Wu C.I."/>
            <person name="Wu G."/>
            <person name="Yamamoto D."/>
            <person name="Yang H.P."/>
            <person name="Yang S.P."/>
            <person name="Yorke J.A."/>
            <person name="Yoshida K."/>
            <person name="Zdobnov E."/>
            <person name="Zhang P."/>
            <person name="Zhang Y."/>
            <person name="Zimin A.V."/>
            <person name="Baldwin J."/>
            <person name="Abdouelleil A."/>
            <person name="Abdulkadir J."/>
            <person name="Abebe A."/>
            <person name="Abera B."/>
            <person name="Abreu J."/>
            <person name="Acer S.C."/>
            <person name="Aftuck L."/>
            <person name="Alexander A."/>
            <person name="An P."/>
            <person name="Anderson E."/>
            <person name="Anderson S."/>
            <person name="Arachi H."/>
            <person name="Azer M."/>
            <person name="Bachantsang P."/>
            <person name="Barry A."/>
            <person name="Bayul T."/>
            <person name="Berlin A."/>
            <person name="Bessette D."/>
            <person name="Bloom T."/>
            <person name="Blye J."/>
            <person name="Boguslavskiy L."/>
            <person name="Bonnet C."/>
            <person name="Boukhgalter B."/>
            <person name="Bourzgui I."/>
            <person name="Brown A."/>
            <person name="Cahill P."/>
            <person name="Channer S."/>
            <person name="Cheshatsang Y."/>
            <person name="Chuda L."/>
            <person name="Citroen M."/>
            <person name="Collymore A."/>
            <person name="Cooke P."/>
            <person name="Costello M."/>
            <person name="D'Aco K."/>
            <person name="Daza R."/>
            <person name="De Haan G."/>
            <person name="DeGray S."/>
            <person name="DeMaso C."/>
            <person name="Dhargay N."/>
            <person name="Dooley K."/>
            <person name="Dooley E."/>
            <person name="Doricent M."/>
            <person name="Dorje P."/>
            <person name="Dorjee K."/>
            <person name="Dupes A."/>
            <person name="Elong R."/>
            <person name="Falk J."/>
            <person name="Farina A."/>
            <person name="Faro S."/>
            <person name="Ferguson D."/>
            <person name="Fisher S."/>
            <person name="Foley C.D."/>
            <person name="Franke A."/>
            <person name="Friedrich D."/>
            <person name="Gadbois L."/>
            <person name="Gearin G."/>
            <person name="Gearin C.R."/>
            <person name="Giannoukos G."/>
            <person name="Goode T."/>
            <person name="Graham J."/>
            <person name="Grandbois E."/>
            <person name="Grewal S."/>
            <person name="Gyaltsen K."/>
            <person name="Hafez N."/>
            <person name="Hagos B."/>
            <person name="Hall J."/>
            <person name="Henson C."/>
            <person name="Hollinger A."/>
            <person name="Honan T."/>
            <person name="Huard M.D."/>
            <person name="Hughes L."/>
            <person name="Hurhula B."/>
            <person name="Husby M.E."/>
            <person name="Kamat A."/>
            <person name="Kanga B."/>
            <person name="Kashin S."/>
            <person name="Khazanovich D."/>
            <person name="Kisner P."/>
            <person name="Lance K."/>
            <person name="Lara M."/>
            <person name="Lee W."/>
            <person name="Lennon N."/>
            <person name="Letendre F."/>
            <person name="LeVine R."/>
            <person name="Lipovsky A."/>
            <person name="Liu X."/>
            <person name="Liu J."/>
            <person name="Liu S."/>
            <person name="Lokyitsang T."/>
            <person name="Lokyitsang Y."/>
            <person name="Lubonja R."/>
            <person name="Lui A."/>
            <person name="MacDonald P."/>
            <person name="Magnisalis V."/>
            <person name="Maru K."/>
            <person name="Matthews C."/>
            <person name="McCusker W."/>
            <person name="McDonough S."/>
            <person name="Mehta T."/>
            <person name="Meldrim J."/>
            <person name="Meneus L."/>
            <person name="Mihai O."/>
            <person name="Mihalev A."/>
            <person name="Mihova T."/>
            <person name="Mittelman R."/>
            <person name="Mlenga V."/>
            <person name="Montmayeur A."/>
            <person name="Mulrain L."/>
            <person name="Navidi A."/>
            <person name="Naylor J."/>
            <person name="Negash T."/>
            <person name="Nguyen T."/>
            <person name="Nguyen N."/>
            <person name="Nicol R."/>
            <person name="Norbu C."/>
            <person name="Norbu N."/>
            <person name="Novod N."/>
            <person name="O'Neill B."/>
            <person name="Osman S."/>
            <person name="Markiewicz E."/>
            <person name="Oyono O.L."/>
            <person name="Patti C."/>
            <person name="Phunkhang P."/>
            <person name="Pierre F."/>
            <person name="Priest M."/>
            <person name="Raghuraman S."/>
            <person name="Rege F."/>
            <person name="Reyes R."/>
            <person name="Rise C."/>
            <person name="Rogov P."/>
            <person name="Ross K."/>
            <person name="Ryan E."/>
            <person name="Settipalli S."/>
            <person name="Shea T."/>
            <person name="Sherpa N."/>
            <person name="Shi L."/>
            <person name="Shih D."/>
            <person name="Sparrow T."/>
            <person name="Spaulding J."/>
            <person name="Stalker J."/>
            <person name="Stange-Thomann N."/>
            <person name="Stavropoulos S."/>
            <person name="Stone C."/>
            <person name="Strader C."/>
            <person name="Tesfaye S."/>
            <person name="Thomson T."/>
            <person name="Thoulutsang Y."/>
            <person name="Thoulutsang D."/>
            <person name="Topham K."/>
            <person name="Topping I."/>
            <person name="Tsamla T."/>
            <person name="Vassiliev H."/>
            <person name="Vo A."/>
            <person name="Wangchuk T."/>
            <person name="Wangdi T."/>
            <person name="Weiand M."/>
            <person name="Wilkinson J."/>
            <person name="Wilson A."/>
            <person name="Yadav S."/>
            <person name="Young G."/>
            <person name="Yu Q."/>
            <person name="Zembek L."/>
            <person name="Zhong D."/>
            <person name="Zimmer A."/>
            <person name="Zwirko Z."/>
            <person name="Jaffe D.B."/>
            <person name="Alvarez P."/>
            <person name="Brockman W."/>
            <person name="Butler J."/>
            <person name="Chin C."/>
            <person name="Gnerre S."/>
            <person name="Grabherr M."/>
            <person name="Kleber M."/>
            <person name="Mauceli E."/>
            <person name="MacCallum I."/>
        </authorList>
    </citation>
    <scope>NUCLEOTIDE SEQUENCE [LARGE SCALE GENOMIC DNA]</scope>
    <source>
        <strain evidence="6">Tucson 15010-1051.87</strain>
    </source>
</reference>
<evidence type="ECO:0000259" key="4">
    <source>
        <dbReference type="SMART" id="SM00703"/>
    </source>
</evidence>
<keyword evidence="3" id="KW-0732">Signal</keyword>
<dbReference type="InterPro" id="IPR052728">
    <property type="entry name" value="O2_lipid_transport_reg"/>
</dbReference>
<feature type="signal peptide" evidence="3">
    <location>
        <begin position="1"/>
        <end position="20"/>
    </location>
</feature>
<feature type="chain" id="PRO_5002813528" description="Nose resistant-to-fluoxetine protein N-terminal domain-containing protein" evidence="3">
    <location>
        <begin position="21"/>
        <end position="713"/>
    </location>
</feature>
<evidence type="ECO:0000256" key="3">
    <source>
        <dbReference type="SAM" id="SignalP"/>
    </source>
</evidence>
<feature type="transmembrane region" description="Helical" evidence="2">
    <location>
        <begin position="416"/>
        <end position="436"/>
    </location>
</feature>
<feature type="transmembrane region" description="Helical" evidence="2">
    <location>
        <begin position="483"/>
        <end position="505"/>
    </location>
</feature>
<proteinExistence type="predicted"/>
<dbReference type="AlphaFoldDB" id="B4M0Z2"/>
<dbReference type="eggNOG" id="KOG3700">
    <property type="taxonomic scope" value="Eukaryota"/>
</dbReference>
<organism evidence="5 6">
    <name type="scientific">Drosophila virilis</name>
    <name type="common">Fruit fly</name>
    <dbReference type="NCBI Taxonomy" id="7244"/>
    <lineage>
        <taxon>Eukaryota</taxon>
        <taxon>Metazoa</taxon>
        <taxon>Ecdysozoa</taxon>
        <taxon>Arthropoda</taxon>
        <taxon>Hexapoda</taxon>
        <taxon>Insecta</taxon>
        <taxon>Pterygota</taxon>
        <taxon>Neoptera</taxon>
        <taxon>Endopterygota</taxon>
        <taxon>Diptera</taxon>
        <taxon>Brachycera</taxon>
        <taxon>Muscomorpha</taxon>
        <taxon>Ephydroidea</taxon>
        <taxon>Drosophilidae</taxon>
        <taxon>Drosophila</taxon>
    </lineage>
</organism>
<evidence type="ECO:0000256" key="1">
    <source>
        <dbReference type="SAM" id="MobiDB-lite"/>
    </source>
</evidence>
<keyword evidence="5" id="KW-0808">Transferase</keyword>
<feature type="transmembrane region" description="Helical" evidence="2">
    <location>
        <begin position="517"/>
        <end position="541"/>
    </location>
</feature>
<accession>B4M0Z2</accession>
<keyword evidence="2" id="KW-1133">Transmembrane helix</keyword>
<feature type="transmembrane region" description="Helical" evidence="2">
    <location>
        <begin position="443"/>
        <end position="463"/>
    </location>
</feature>
<dbReference type="OrthoDB" id="118951at2759"/>
<feature type="transmembrane region" description="Helical" evidence="2">
    <location>
        <begin position="353"/>
        <end position="371"/>
    </location>
</feature>
<feature type="region of interest" description="Disordered" evidence="1">
    <location>
        <begin position="668"/>
        <end position="713"/>
    </location>
</feature>
<dbReference type="InterPro" id="IPR002656">
    <property type="entry name" value="Acyl_transf_3_dom"/>
</dbReference>
<feature type="transmembrane region" description="Helical" evidence="2">
    <location>
        <begin position="629"/>
        <end position="657"/>
    </location>
</feature>
<dbReference type="PANTHER" id="PTHR11161">
    <property type="entry name" value="O-ACYLTRANSFERASE"/>
    <property type="match status" value="1"/>
</dbReference>
<dbReference type="OMA" id="IDSWGSF"/>
<evidence type="ECO:0000256" key="2">
    <source>
        <dbReference type="SAM" id="Phobius"/>
    </source>
</evidence>
<dbReference type="HOGENOM" id="CLU_007874_2_1_1"/>
<keyword evidence="6" id="KW-1185">Reference proteome</keyword>